<comment type="caution">
    <text evidence="2">The sequence shown here is derived from an EMBL/GenBank/DDBJ whole genome shotgun (WGS) entry which is preliminary data.</text>
</comment>
<dbReference type="AlphaFoldDB" id="A0AAE0FDD3"/>
<evidence type="ECO:0000256" key="1">
    <source>
        <dbReference type="SAM" id="MobiDB-lite"/>
    </source>
</evidence>
<dbReference type="EMBL" id="LGRX02020348">
    <property type="protein sequence ID" value="KAK3257592.1"/>
    <property type="molecule type" value="Genomic_DNA"/>
</dbReference>
<evidence type="ECO:0000313" key="3">
    <source>
        <dbReference type="Proteomes" id="UP001190700"/>
    </source>
</evidence>
<evidence type="ECO:0008006" key="4">
    <source>
        <dbReference type="Google" id="ProtNLM"/>
    </source>
</evidence>
<feature type="non-terminal residue" evidence="2">
    <location>
        <position position="1"/>
    </location>
</feature>
<protein>
    <recommendedName>
        <fullName evidence="4">RNA helicase</fullName>
    </recommendedName>
</protein>
<gene>
    <name evidence="2" type="ORF">CYMTET_33329</name>
</gene>
<sequence>IPESTTEYLHRSGRLGRITNEIGDVTHGHVFTLYGNETEWMKLDGFAEQLEVNVEKVSLSQGNLLPEKMDQDIGQEALVKTGAYPKISLDKVSMERLAEITAQSIAEKNNATQEEYADDKAESTSSFSADAEQTEVSSDDNKTCGARQDVGGMMRDGSQGKGALGPFVGSPAVIHVG</sequence>
<accession>A0AAE0FDD3</accession>
<keyword evidence="3" id="KW-1185">Reference proteome</keyword>
<proteinExistence type="predicted"/>
<feature type="region of interest" description="Disordered" evidence="1">
    <location>
        <begin position="109"/>
        <end position="177"/>
    </location>
</feature>
<dbReference type="Proteomes" id="UP001190700">
    <property type="component" value="Unassembled WGS sequence"/>
</dbReference>
<evidence type="ECO:0000313" key="2">
    <source>
        <dbReference type="EMBL" id="KAK3257592.1"/>
    </source>
</evidence>
<reference evidence="2 3" key="1">
    <citation type="journal article" date="2015" name="Genome Biol. Evol.">
        <title>Comparative Genomics of a Bacterivorous Green Alga Reveals Evolutionary Causalities and Consequences of Phago-Mixotrophic Mode of Nutrition.</title>
        <authorList>
            <person name="Burns J.A."/>
            <person name="Paasch A."/>
            <person name="Narechania A."/>
            <person name="Kim E."/>
        </authorList>
    </citation>
    <scope>NUCLEOTIDE SEQUENCE [LARGE SCALE GENOMIC DNA]</scope>
    <source>
        <strain evidence="2 3">PLY_AMNH</strain>
    </source>
</reference>
<organism evidence="2 3">
    <name type="scientific">Cymbomonas tetramitiformis</name>
    <dbReference type="NCBI Taxonomy" id="36881"/>
    <lineage>
        <taxon>Eukaryota</taxon>
        <taxon>Viridiplantae</taxon>
        <taxon>Chlorophyta</taxon>
        <taxon>Pyramimonadophyceae</taxon>
        <taxon>Pyramimonadales</taxon>
        <taxon>Pyramimonadaceae</taxon>
        <taxon>Cymbomonas</taxon>
    </lineage>
</organism>
<name>A0AAE0FDD3_9CHLO</name>